<keyword evidence="1" id="KW-0812">Transmembrane</keyword>
<feature type="transmembrane region" description="Helical" evidence="1">
    <location>
        <begin position="12"/>
        <end position="34"/>
    </location>
</feature>
<evidence type="ECO:0000313" key="4">
    <source>
        <dbReference type="Proteomes" id="UP000014227"/>
    </source>
</evidence>
<gene>
    <name evidence="3" type="ORF">CCALI_01330</name>
</gene>
<keyword evidence="4" id="KW-1185">Reference proteome</keyword>
<sequence>MQRTSLHRKGFTLIELLVVIAIIAILAAILFPVFAQAREKARAAACLSNMKQLGLAYMMYSQDYDETAPPLWWWTQAFWPTFVYPYIKNQGLFRCPSDPYGAAFVWPQDNPQNLLRSYMLYVGASAMGNTGGKDAAVEQPASFIVFTEKGSKPTEPWPEMYCPPEPDQCCSQYACGANNTGTNYDRLICPGQTPRHNGGYNWTLMDGHVKWMRIEQTMHQSQIPSGGNVDWWHLCKETMWDPTPSDPNTGPN</sequence>
<reference evidence="4" key="1">
    <citation type="submission" date="2013-03" db="EMBL/GenBank/DDBJ databases">
        <title>Genome sequence of Chthonomonas calidirosea, the first sequenced genome from the Armatimonadetes phylum (formally candidate division OP10).</title>
        <authorList>
            <person name="Lee K.C.Y."/>
            <person name="Morgan X.C."/>
            <person name="Dunfield P.F."/>
            <person name="Tamas I."/>
            <person name="Houghton K.M."/>
            <person name="Vyssotski M."/>
            <person name="Ryan J.L.J."/>
            <person name="Lagutin K."/>
            <person name="McDonald I.R."/>
            <person name="Stott M.B."/>
        </authorList>
    </citation>
    <scope>NUCLEOTIDE SEQUENCE [LARGE SCALE GENOMIC DNA]</scope>
    <source>
        <strain evidence="4">DSM 23976 / ICMP 18418 / T49</strain>
    </source>
</reference>
<proteinExistence type="predicted"/>
<evidence type="ECO:0000256" key="1">
    <source>
        <dbReference type="SAM" id="Phobius"/>
    </source>
</evidence>
<dbReference type="RefSeq" id="WP_016482688.1">
    <property type="nucleotide sequence ID" value="NC_021487.1"/>
</dbReference>
<dbReference type="EMBL" id="HF951689">
    <property type="protein sequence ID" value="CCW35148.1"/>
    <property type="molecule type" value="Genomic_DNA"/>
</dbReference>
<dbReference type="InterPro" id="IPR045584">
    <property type="entry name" value="Pilin-like"/>
</dbReference>
<name>S0EYR9_CHTCT</name>
<dbReference type="PROSITE" id="PS00409">
    <property type="entry name" value="PROKAR_NTER_METHYL"/>
    <property type="match status" value="1"/>
</dbReference>
<dbReference type="InterPro" id="IPR011453">
    <property type="entry name" value="DUF1559"/>
</dbReference>
<dbReference type="KEGG" id="ccz:CCALI_01330"/>
<dbReference type="PANTHER" id="PTHR30093">
    <property type="entry name" value="GENERAL SECRETION PATHWAY PROTEIN G"/>
    <property type="match status" value="1"/>
</dbReference>
<feature type="domain" description="DUF1559" evidence="2">
    <location>
        <begin position="36"/>
        <end position="166"/>
    </location>
</feature>
<dbReference type="STRING" id="454171.CP488_02765"/>
<evidence type="ECO:0000313" key="3">
    <source>
        <dbReference type="EMBL" id="CCW35148.1"/>
    </source>
</evidence>
<dbReference type="InterPro" id="IPR012902">
    <property type="entry name" value="N_methyl_site"/>
</dbReference>
<dbReference type="PATRIC" id="fig|1303518.3.peg.1360"/>
<dbReference type="SUPFAM" id="SSF54523">
    <property type="entry name" value="Pili subunits"/>
    <property type="match status" value="1"/>
</dbReference>
<dbReference type="InterPro" id="IPR027558">
    <property type="entry name" value="Pre_pil_HX9DG_C"/>
</dbReference>
<dbReference type="Pfam" id="PF07596">
    <property type="entry name" value="SBP_bac_10"/>
    <property type="match status" value="1"/>
</dbReference>
<evidence type="ECO:0000259" key="2">
    <source>
        <dbReference type="Pfam" id="PF07596"/>
    </source>
</evidence>
<dbReference type="Gene3D" id="3.30.700.10">
    <property type="entry name" value="Glycoprotein, Type 4 Pilin"/>
    <property type="match status" value="1"/>
</dbReference>
<organism evidence="3 4">
    <name type="scientific">Chthonomonas calidirosea (strain DSM 23976 / ICMP 18418 / T49)</name>
    <dbReference type="NCBI Taxonomy" id="1303518"/>
    <lineage>
        <taxon>Bacteria</taxon>
        <taxon>Bacillati</taxon>
        <taxon>Armatimonadota</taxon>
        <taxon>Chthonomonadia</taxon>
        <taxon>Chthonomonadales</taxon>
        <taxon>Chthonomonadaceae</taxon>
        <taxon>Chthonomonas</taxon>
    </lineage>
</organism>
<dbReference type="InParanoid" id="S0EYR9"/>
<dbReference type="AlphaFoldDB" id="S0EYR9"/>
<dbReference type="NCBIfam" id="TIGR04294">
    <property type="entry name" value="pre_pil_HX9DG"/>
    <property type="match status" value="1"/>
</dbReference>
<dbReference type="NCBIfam" id="TIGR02532">
    <property type="entry name" value="IV_pilin_GFxxxE"/>
    <property type="match status" value="1"/>
</dbReference>
<keyword evidence="1" id="KW-0472">Membrane</keyword>
<protein>
    <submittedName>
        <fullName evidence="3">Prepilin-type N-terminal cleavage/methylation domain</fullName>
    </submittedName>
</protein>
<dbReference type="Pfam" id="PF07963">
    <property type="entry name" value="N_methyl"/>
    <property type="match status" value="1"/>
</dbReference>
<dbReference type="Proteomes" id="UP000014227">
    <property type="component" value="Chromosome I"/>
</dbReference>
<accession>S0EYR9</accession>
<keyword evidence="1" id="KW-1133">Transmembrane helix</keyword>
<dbReference type="HOGENOM" id="CLU_041661_1_1_0"/>
<dbReference type="eggNOG" id="COG4537">
    <property type="taxonomic scope" value="Bacteria"/>
</dbReference>